<dbReference type="EMBL" id="AAOH01000003">
    <property type="protein sequence ID" value="EAR29192.1"/>
    <property type="molecule type" value="Genomic_DNA"/>
</dbReference>
<dbReference type="SUPFAM" id="SSF53850">
    <property type="entry name" value="Periplasmic binding protein-like II"/>
    <property type="match status" value="1"/>
</dbReference>
<gene>
    <name evidence="2" type="ORF">PTD2_09109</name>
</gene>
<dbReference type="AlphaFoldDB" id="A4C9C7"/>
<sequence length="232" mass="26510">MPKIYSSFFLSLFLFSSNYLQANEVTFNRPSNTPQAAYVIELLSAAYKQSGYDIKLIDYPRDEALRAANEGKLDGQLGRIAEIELLYQNLVRLPTPLFTFNLLLIHRCNQCTDCQINDFKSVSIVSNYPVAKAYLTKMNYSGEVIDVRSIKTQLALLNQNKIESIIVLDFQLKAEVGALSREEYQLQILSKTASYHYLNNQHPDLFNKISKTLHAFEQSGFIAQLKEKHNIN</sequence>
<keyword evidence="1" id="KW-0732">Signal</keyword>
<dbReference type="STRING" id="87626.PTD2_09109"/>
<feature type="chain" id="PRO_5002667122" evidence="1">
    <location>
        <begin position="23"/>
        <end position="232"/>
    </location>
</feature>
<evidence type="ECO:0000313" key="3">
    <source>
        <dbReference type="Proteomes" id="UP000006201"/>
    </source>
</evidence>
<name>A4C9C7_9GAMM</name>
<dbReference type="Gene3D" id="3.40.190.10">
    <property type="entry name" value="Periplasmic binding protein-like II"/>
    <property type="match status" value="2"/>
</dbReference>
<dbReference type="OrthoDB" id="6838256at2"/>
<accession>A4C9C7</accession>
<feature type="signal peptide" evidence="1">
    <location>
        <begin position="1"/>
        <end position="22"/>
    </location>
</feature>
<protein>
    <submittedName>
        <fullName evidence="2">Uncharacterized protein</fullName>
    </submittedName>
</protein>
<proteinExistence type="predicted"/>
<organism evidence="2 3">
    <name type="scientific">Pseudoalteromonas tunicata D2</name>
    <dbReference type="NCBI Taxonomy" id="87626"/>
    <lineage>
        <taxon>Bacteria</taxon>
        <taxon>Pseudomonadati</taxon>
        <taxon>Pseudomonadota</taxon>
        <taxon>Gammaproteobacteria</taxon>
        <taxon>Alteromonadales</taxon>
        <taxon>Pseudoalteromonadaceae</taxon>
        <taxon>Pseudoalteromonas</taxon>
    </lineage>
</organism>
<keyword evidence="3" id="KW-1185">Reference proteome</keyword>
<dbReference type="HOGENOM" id="CLU_104186_0_0_6"/>
<reference evidence="2 3" key="1">
    <citation type="submission" date="2006-02" db="EMBL/GenBank/DDBJ databases">
        <authorList>
            <person name="Moran M.A."/>
            <person name="Kjelleberg S."/>
            <person name="Egan S."/>
            <person name="Saunders N."/>
            <person name="Thomas T."/>
            <person name="Ferriera S."/>
            <person name="Johnson J."/>
            <person name="Kravitz S."/>
            <person name="Halpern A."/>
            <person name="Remington K."/>
            <person name="Beeson K."/>
            <person name="Tran B."/>
            <person name="Rogers Y.-H."/>
            <person name="Friedman R."/>
            <person name="Venter J.C."/>
        </authorList>
    </citation>
    <scope>NUCLEOTIDE SEQUENCE [LARGE SCALE GENOMIC DNA]</scope>
    <source>
        <strain evidence="2 3">D2</strain>
    </source>
</reference>
<evidence type="ECO:0000313" key="2">
    <source>
        <dbReference type="EMBL" id="EAR29192.1"/>
    </source>
</evidence>
<dbReference type="Proteomes" id="UP000006201">
    <property type="component" value="Unassembled WGS sequence"/>
</dbReference>
<evidence type="ECO:0000256" key="1">
    <source>
        <dbReference type="SAM" id="SignalP"/>
    </source>
</evidence>
<dbReference type="RefSeq" id="WP_009838453.1">
    <property type="nucleotide sequence ID" value="NZ_AAOH01000003.1"/>
</dbReference>
<comment type="caution">
    <text evidence="2">The sequence shown here is derived from an EMBL/GenBank/DDBJ whole genome shotgun (WGS) entry which is preliminary data.</text>
</comment>
<dbReference type="eggNOG" id="ENOG502ZBNV">
    <property type="taxonomic scope" value="Bacteria"/>
</dbReference>